<dbReference type="Proteomes" id="UP000268094">
    <property type="component" value="Unassembled WGS sequence"/>
</dbReference>
<name>A0A3A8I197_9BACT</name>
<dbReference type="AlphaFoldDB" id="A0A3A8I197"/>
<proteinExistence type="predicted"/>
<organism evidence="1 2">
    <name type="scientific">Corallococcus terminator</name>
    <dbReference type="NCBI Taxonomy" id="2316733"/>
    <lineage>
        <taxon>Bacteria</taxon>
        <taxon>Pseudomonadati</taxon>
        <taxon>Myxococcota</taxon>
        <taxon>Myxococcia</taxon>
        <taxon>Myxococcales</taxon>
        <taxon>Cystobacterineae</taxon>
        <taxon>Myxococcaceae</taxon>
        <taxon>Corallococcus</taxon>
    </lineage>
</organism>
<sequence length="97" mass="10927">MSCCVKQHPLSPVDSCGASEAEALAVLTILKTAYEASRLAEDVEDGLAQLPEWKQVCIRNYVDCKNQGWKGGCYDCLRYCEGQHEWPFRACSPDRRK</sequence>
<comment type="caution">
    <text evidence="1">The sequence shown here is derived from an EMBL/GenBank/DDBJ whole genome shotgun (WGS) entry which is preliminary data.</text>
</comment>
<keyword evidence="2" id="KW-1185">Reference proteome</keyword>
<gene>
    <name evidence="1" type="ORF">D7V88_36225</name>
</gene>
<accession>A0A3A8I197</accession>
<dbReference type="EMBL" id="RAVZ01000405">
    <property type="protein sequence ID" value="RKG73584.1"/>
    <property type="molecule type" value="Genomic_DNA"/>
</dbReference>
<evidence type="ECO:0000313" key="2">
    <source>
        <dbReference type="Proteomes" id="UP000268094"/>
    </source>
</evidence>
<evidence type="ECO:0000313" key="1">
    <source>
        <dbReference type="EMBL" id="RKG73584.1"/>
    </source>
</evidence>
<protein>
    <submittedName>
        <fullName evidence="1">Uncharacterized protein</fullName>
    </submittedName>
</protein>
<reference evidence="2" key="1">
    <citation type="submission" date="2018-09" db="EMBL/GenBank/DDBJ databases">
        <authorList>
            <person name="Livingstone P.G."/>
            <person name="Whitworth D.E."/>
        </authorList>
    </citation>
    <scope>NUCLEOTIDE SEQUENCE [LARGE SCALE GENOMIC DNA]</scope>
    <source>
        <strain evidence="2">CA054A</strain>
    </source>
</reference>